<organism evidence="2 3">
    <name type="scientific">Amycolatopsis pretoriensis</name>
    <dbReference type="NCBI Taxonomy" id="218821"/>
    <lineage>
        <taxon>Bacteria</taxon>
        <taxon>Bacillati</taxon>
        <taxon>Actinomycetota</taxon>
        <taxon>Actinomycetes</taxon>
        <taxon>Pseudonocardiales</taxon>
        <taxon>Pseudonocardiaceae</taxon>
        <taxon>Amycolatopsis</taxon>
    </lineage>
</organism>
<dbReference type="STRING" id="218821.SAMN05421837_107380"/>
<sequence>MFGYAADDPGAGLADVTTWVNFGVLGLVVLSLLTGWLWAKPSVDKLQAEKDRAVKEREHADAQRDAMATVLQEKLLPVVGDFIATTRALMPVLQQLQQLQAMIPILQELIRANDVGDTRGTRPPPRERKRKT</sequence>
<accession>A0A1H5RA69</accession>
<name>A0A1H5RA69_9PSEU</name>
<keyword evidence="1" id="KW-0812">Transmembrane</keyword>
<dbReference type="EMBL" id="FNUJ01000007">
    <property type="protein sequence ID" value="SEF34418.1"/>
    <property type="molecule type" value="Genomic_DNA"/>
</dbReference>
<evidence type="ECO:0000256" key="1">
    <source>
        <dbReference type="SAM" id="Phobius"/>
    </source>
</evidence>
<gene>
    <name evidence="2" type="ORF">SAMN05421837_107380</name>
</gene>
<evidence type="ECO:0000313" key="3">
    <source>
        <dbReference type="Proteomes" id="UP000198878"/>
    </source>
</evidence>
<protein>
    <submittedName>
        <fullName evidence="2">Uncharacterized protein</fullName>
    </submittedName>
</protein>
<keyword evidence="1" id="KW-0472">Membrane</keyword>
<evidence type="ECO:0000313" key="2">
    <source>
        <dbReference type="EMBL" id="SEF34418.1"/>
    </source>
</evidence>
<keyword evidence="1" id="KW-1133">Transmembrane helix</keyword>
<dbReference type="RefSeq" id="WP_086674029.1">
    <property type="nucleotide sequence ID" value="NZ_FNUJ01000007.1"/>
</dbReference>
<reference evidence="3" key="1">
    <citation type="submission" date="2016-10" db="EMBL/GenBank/DDBJ databases">
        <authorList>
            <person name="Varghese N."/>
            <person name="Submissions S."/>
        </authorList>
    </citation>
    <scope>NUCLEOTIDE SEQUENCE [LARGE SCALE GENOMIC DNA]</scope>
    <source>
        <strain evidence="3">DSM 44654</strain>
    </source>
</reference>
<keyword evidence="3" id="KW-1185">Reference proteome</keyword>
<dbReference type="Proteomes" id="UP000198878">
    <property type="component" value="Unassembled WGS sequence"/>
</dbReference>
<dbReference type="AlphaFoldDB" id="A0A1H5RA69"/>
<proteinExistence type="predicted"/>
<feature type="transmembrane region" description="Helical" evidence="1">
    <location>
        <begin position="20"/>
        <end position="39"/>
    </location>
</feature>